<dbReference type="Pfam" id="PF11298">
    <property type="entry name" value="DUF3099"/>
    <property type="match status" value="1"/>
</dbReference>
<evidence type="ECO:0000313" key="3">
    <source>
        <dbReference type="EMBL" id="GAA2337014.1"/>
    </source>
</evidence>
<sequence length="99" mass="11312">MRRRRRERNPVVITDAAPSFEEEQRRRKRTYAVLMVVHLVGFTAAGLLAHHWVLALMIIAVTGALPWFAVVLANDRSGEREPRRPVGRGRRALGRSDDE</sequence>
<reference evidence="3 4" key="1">
    <citation type="journal article" date="2019" name="Int. J. Syst. Evol. Microbiol.">
        <title>The Global Catalogue of Microorganisms (GCM) 10K type strain sequencing project: providing services to taxonomists for standard genome sequencing and annotation.</title>
        <authorList>
            <consortium name="The Broad Institute Genomics Platform"/>
            <consortium name="The Broad Institute Genome Sequencing Center for Infectious Disease"/>
            <person name="Wu L."/>
            <person name="Ma J."/>
        </authorList>
    </citation>
    <scope>NUCLEOTIDE SEQUENCE [LARGE SCALE GENOMIC DNA]</scope>
    <source>
        <strain evidence="3 4">JCM 16221</strain>
    </source>
</reference>
<dbReference type="RefSeq" id="WP_344127345.1">
    <property type="nucleotide sequence ID" value="NZ_BAAARA010000003.1"/>
</dbReference>
<evidence type="ECO:0008006" key="5">
    <source>
        <dbReference type="Google" id="ProtNLM"/>
    </source>
</evidence>
<dbReference type="Proteomes" id="UP001501218">
    <property type="component" value="Unassembled WGS sequence"/>
</dbReference>
<comment type="caution">
    <text evidence="3">The sequence shown here is derived from an EMBL/GenBank/DDBJ whole genome shotgun (WGS) entry which is preliminary data.</text>
</comment>
<keyword evidence="4" id="KW-1185">Reference proteome</keyword>
<evidence type="ECO:0000256" key="1">
    <source>
        <dbReference type="SAM" id="MobiDB-lite"/>
    </source>
</evidence>
<feature type="transmembrane region" description="Helical" evidence="2">
    <location>
        <begin position="30"/>
        <end position="48"/>
    </location>
</feature>
<proteinExistence type="predicted"/>
<name>A0ABN3FT94_9PSEU</name>
<evidence type="ECO:0000256" key="2">
    <source>
        <dbReference type="SAM" id="Phobius"/>
    </source>
</evidence>
<keyword evidence="2" id="KW-1133">Transmembrane helix</keyword>
<organism evidence="3 4">
    <name type="scientific">Saccharopolyspora halophila</name>
    <dbReference type="NCBI Taxonomy" id="405551"/>
    <lineage>
        <taxon>Bacteria</taxon>
        <taxon>Bacillati</taxon>
        <taxon>Actinomycetota</taxon>
        <taxon>Actinomycetes</taxon>
        <taxon>Pseudonocardiales</taxon>
        <taxon>Pseudonocardiaceae</taxon>
        <taxon>Saccharopolyspora</taxon>
    </lineage>
</organism>
<keyword evidence="2" id="KW-0472">Membrane</keyword>
<keyword evidence="2" id="KW-0812">Transmembrane</keyword>
<dbReference type="InterPro" id="IPR021449">
    <property type="entry name" value="DUF3099"/>
</dbReference>
<feature type="region of interest" description="Disordered" evidence="1">
    <location>
        <begin position="76"/>
        <end position="99"/>
    </location>
</feature>
<protein>
    <recommendedName>
        <fullName evidence="5">DUF3099 domain-containing protein</fullName>
    </recommendedName>
</protein>
<evidence type="ECO:0000313" key="4">
    <source>
        <dbReference type="Proteomes" id="UP001501218"/>
    </source>
</evidence>
<gene>
    <name evidence="3" type="ORF">GCM10009854_11360</name>
</gene>
<feature type="transmembrane region" description="Helical" evidence="2">
    <location>
        <begin position="54"/>
        <end position="74"/>
    </location>
</feature>
<dbReference type="EMBL" id="BAAARA010000003">
    <property type="protein sequence ID" value="GAA2337014.1"/>
    <property type="molecule type" value="Genomic_DNA"/>
</dbReference>
<accession>A0ABN3FT94</accession>